<evidence type="ECO:0000313" key="2">
    <source>
        <dbReference type="EMBL" id="QJD85933.1"/>
    </source>
</evidence>
<evidence type="ECO:0000313" key="3">
    <source>
        <dbReference type="Proteomes" id="UP000502248"/>
    </source>
</evidence>
<dbReference type="Gene3D" id="2.40.50.1020">
    <property type="entry name" value="LytTr DNA-binding domain"/>
    <property type="match status" value="1"/>
</dbReference>
<dbReference type="GO" id="GO:0003677">
    <property type="term" value="F:DNA binding"/>
    <property type="evidence" value="ECO:0007669"/>
    <property type="project" value="InterPro"/>
</dbReference>
<dbReference type="AlphaFoldDB" id="A0A7Z2VMQ4"/>
<keyword evidence="3" id="KW-1185">Reference proteome</keyword>
<dbReference type="SMART" id="SM00850">
    <property type="entry name" value="LytTR"/>
    <property type="match status" value="1"/>
</dbReference>
<dbReference type="EMBL" id="CP051680">
    <property type="protein sequence ID" value="QJD85933.1"/>
    <property type="molecule type" value="Genomic_DNA"/>
</dbReference>
<accession>A0A7Z2VMQ4</accession>
<reference evidence="2 3" key="1">
    <citation type="submission" date="2020-04" db="EMBL/GenBank/DDBJ databases">
        <title>Genome sequencing of novel species.</title>
        <authorList>
            <person name="Heo J."/>
            <person name="Kim S.-J."/>
            <person name="Kim J.-S."/>
            <person name="Hong S.-B."/>
            <person name="Kwon S.-W."/>
        </authorList>
    </citation>
    <scope>NUCLEOTIDE SEQUENCE [LARGE SCALE GENOMIC DNA]</scope>
    <source>
        <strain evidence="2 3">MFER-1</strain>
    </source>
</reference>
<feature type="domain" description="HTH LytTR-type" evidence="1">
    <location>
        <begin position="17"/>
        <end position="121"/>
    </location>
</feature>
<dbReference type="InterPro" id="IPR007492">
    <property type="entry name" value="LytTR_DNA-bd_dom"/>
</dbReference>
<protein>
    <submittedName>
        <fullName evidence="2">LytTR family transcriptional regulator</fullName>
    </submittedName>
</protein>
<evidence type="ECO:0000259" key="1">
    <source>
        <dbReference type="SMART" id="SM00850"/>
    </source>
</evidence>
<dbReference type="KEGG" id="cheb:HH215_23980"/>
<gene>
    <name evidence="2" type="ORF">HH215_23980</name>
</gene>
<dbReference type="RefSeq" id="WP_169282185.1">
    <property type="nucleotide sequence ID" value="NZ_CP051680.1"/>
</dbReference>
<dbReference type="Proteomes" id="UP000502248">
    <property type="component" value="Chromosome"/>
</dbReference>
<dbReference type="Pfam" id="PF04397">
    <property type="entry name" value="LytTR"/>
    <property type="match status" value="1"/>
</dbReference>
<sequence>MNWDGTFSLTEKADGSAGFISINADEILYFCVDQSQSQIKAHTLEQEYYAGWDTLDRLMQALQTTAPQFYRTDRIFLVNLTKVRKIDTEWCKAYFIDAPDYKSKYCYIARLKLGEVKRRISQLSS</sequence>
<name>A0A7Z2VMQ4_9BACL</name>
<organism evidence="2 3">
    <name type="scientific">Cohnella herbarum</name>
    <dbReference type="NCBI Taxonomy" id="2728023"/>
    <lineage>
        <taxon>Bacteria</taxon>
        <taxon>Bacillati</taxon>
        <taxon>Bacillota</taxon>
        <taxon>Bacilli</taxon>
        <taxon>Bacillales</taxon>
        <taxon>Paenibacillaceae</taxon>
        <taxon>Cohnella</taxon>
    </lineage>
</organism>
<proteinExistence type="predicted"/>